<name>A0A1C3WI92_9HYPH</name>
<keyword evidence="1" id="KW-1133">Transmembrane helix</keyword>
<evidence type="ECO:0000256" key="1">
    <source>
        <dbReference type="SAM" id="Phobius"/>
    </source>
</evidence>
<keyword evidence="1" id="KW-0472">Membrane</keyword>
<evidence type="ECO:0000313" key="3">
    <source>
        <dbReference type="Proteomes" id="UP000199101"/>
    </source>
</evidence>
<keyword evidence="3" id="KW-1185">Reference proteome</keyword>
<dbReference type="InterPro" id="IPR027463">
    <property type="entry name" value="AcrB_DN_DC_subdom"/>
</dbReference>
<protein>
    <submittedName>
        <fullName evidence="2">Hydrophobe/amphiphile efflux-1 (HAE1) family protein</fullName>
    </submittedName>
</protein>
<dbReference type="STRING" id="410764.GA0061103_5571"/>
<keyword evidence="1" id="KW-0812">Transmembrane</keyword>
<sequence>MNLNISAWAIRQPVPSLVLFVLLILLGVSSFLSLPVGRTPNIDLPLVNVSISQPGAAPEELETDVTRLVENAVAGITGIRHVSSSITDGLSSTRIEFQLNVAPDTALFEVKSRVDALRSQLPADIDAPIVSKVDTEGVALVTWQVSSPGRSLAELSWFIDDAVSQHLRGLPGVGDVVRRGGSAREIEIALYPDRLLSLGITVGDVQNALRGGRVDLPAGHWNAADSQQPVRILARARSVEELAGTLLPLAGRSLRLGDIARVTDTTAEAQTFLRRDGEQAAAAFSVFRARGADEIAVARAVADALPTLQASAPDITFTRIDETVTPTQETFDAAMSTLLEGAALAVFVVFVFLRDWRATLIAATSLPLAIVPTFWVLDLAGYTLNMLSLLGVTLVTGILVDDAIVEIENIERHMHMGKTPRQATFDATAEIGLAVMAISTSVAVVFAPVGFMSGVAGQYFKQFGLTVSVSVLFSLLVARLITPIMAANLLRSSTKPLAEEASPVSSTGWYAHILGWVVRRKGTVIIVSVLGFALSLAAASQLPDDLVPAEDTGRLIFAVEASPGITLTQLADRTDAMAKRVRAEIPDVARVLVEGGVSPSGRQELRLSTLIVHLKPRGERQRSQREVQLAVRDLLRTLPDLRAWPLNSNLGREVEISVAAASPARLHEATALVGTQMQAMGLANVSTDSGFTRSEIHITPRLPDASRLDISTVQIADAVRLAAVGDADIVLPKFKAEDRLVPIRIRLDAAARRDIELLRVLPVTRIDGRPVPLSAVADVRWQGGPSSIERYDRQRRVLVGADLAAGQTLGTALSGIRASEEVRALSSSISIQAAGDGELMDEVMNGFVGALGLGLLLMFAVLVLLFSGVRQPLIILLSLPLALTGAILALFVTGTPINLPVLIGVLMLMGIVAKNAILLVDFAKIGEDHGMPPADAIVHACCTRARPILMTTLAMVAGMLPSALGAAVGGGFRAPMAIVVIGGLIVATVLSLLTTPALFLAIEGLHGRFRRAPAPAEPSPAHSK</sequence>
<feature type="transmembrane region" description="Helical" evidence="1">
    <location>
        <begin position="847"/>
        <end position="866"/>
    </location>
</feature>
<reference evidence="3" key="1">
    <citation type="submission" date="2016-08" db="EMBL/GenBank/DDBJ databases">
        <authorList>
            <person name="Varghese N."/>
            <person name="Submissions Spin"/>
        </authorList>
    </citation>
    <scope>NUCLEOTIDE SEQUENCE [LARGE SCALE GENOMIC DNA]</scope>
    <source>
        <strain evidence="3">HAMBI 2975</strain>
    </source>
</reference>
<feature type="transmembrane region" description="Helical" evidence="1">
    <location>
        <begin position="360"/>
        <end position="377"/>
    </location>
</feature>
<feature type="transmembrane region" description="Helical" evidence="1">
    <location>
        <begin position="978"/>
        <end position="1002"/>
    </location>
</feature>
<dbReference type="RefSeq" id="WP_092715075.1">
    <property type="nucleotide sequence ID" value="NZ_FMAG01000005.1"/>
</dbReference>
<dbReference type="GO" id="GO:0005886">
    <property type="term" value="C:plasma membrane"/>
    <property type="evidence" value="ECO:0007669"/>
    <property type="project" value="TreeGrafter"/>
</dbReference>
<feature type="transmembrane region" description="Helical" evidence="1">
    <location>
        <begin position="873"/>
        <end position="893"/>
    </location>
</feature>
<dbReference type="Gene3D" id="3.30.70.1430">
    <property type="entry name" value="Multidrug efflux transporter AcrB pore domain"/>
    <property type="match status" value="2"/>
</dbReference>
<dbReference type="PRINTS" id="PR00702">
    <property type="entry name" value="ACRIFLAVINRP"/>
</dbReference>
<dbReference type="GO" id="GO:0042910">
    <property type="term" value="F:xenobiotic transmembrane transporter activity"/>
    <property type="evidence" value="ECO:0007669"/>
    <property type="project" value="TreeGrafter"/>
</dbReference>
<feature type="transmembrane region" description="Helical" evidence="1">
    <location>
        <begin position="953"/>
        <end position="972"/>
    </location>
</feature>
<dbReference type="Gene3D" id="3.30.70.1320">
    <property type="entry name" value="Multidrug efflux transporter AcrB pore domain like"/>
    <property type="match status" value="1"/>
</dbReference>
<feature type="transmembrane region" description="Helical" evidence="1">
    <location>
        <begin position="425"/>
        <end position="451"/>
    </location>
</feature>
<dbReference type="SUPFAM" id="SSF82866">
    <property type="entry name" value="Multidrug efflux transporter AcrB transmembrane domain"/>
    <property type="match status" value="2"/>
</dbReference>
<dbReference type="Gene3D" id="3.30.70.1440">
    <property type="entry name" value="Multidrug efflux transporter AcrB pore domain"/>
    <property type="match status" value="1"/>
</dbReference>
<feature type="transmembrane region" description="Helical" evidence="1">
    <location>
        <begin position="899"/>
        <end position="920"/>
    </location>
</feature>
<dbReference type="OrthoDB" id="9758757at2"/>
<dbReference type="SUPFAM" id="SSF82714">
    <property type="entry name" value="Multidrug efflux transporter AcrB TolC docking domain, DN and DC subdomains"/>
    <property type="match status" value="2"/>
</dbReference>
<evidence type="ECO:0000313" key="2">
    <source>
        <dbReference type="EMBL" id="SCB39787.1"/>
    </source>
</evidence>
<dbReference type="Gene3D" id="1.20.1640.10">
    <property type="entry name" value="Multidrug efflux transporter AcrB transmembrane domain"/>
    <property type="match status" value="2"/>
</dbReference>
<dbReference type="InterPro" id="IPR001036">
    <property type="entry name" value="Acrflvin-R"/>
</dbReference>
<dbReference type="Proteomes" id="UP000199101">
    <property type="component" value="Unassembled WGS sequence"/>
</dbReference>
<dbReference type="PANTHER" id="PTHR32063">
    <property type="match status" value="1"/>
</dbReference>
<proteinExistence type="predicted"/>
<organism evidence="2 3">
    <name type="scientific">Rhizobium multihospitium</name>
    <dbReference type="NCBI Taxonomy" id="410764"/>
    <lineage>
        <taxon>Bacteria</taxon>
        <taxon>Pseudomonadati</taxon>
        <taxon>Pseudomonadota</taxon>
        <taxon>Alphaproteobacteria</taxon>
        <taxon>Hyphomicrobiales</taxon>
        <taxon>Rhizobiaceae</taxon>
        <taxon>Rhizobium/Agrobacterium group</taxon>
        <taxon>Rhizobium</taxon>
    </lineage>
</organism>
<dbReference type="Pfam" id="PF00873">
    <property type="entry name" value="ACR_tran"/>
    <property type="match status" value="1"/>
</dbReference>
<accession>A0A1C3WI92</accession>
<dbReference type="SUPFAM" id="SSF82693">
    <property type="entry name" value="Multidrug efflux transporter AcrB pore domain, PN1, PN2, PC1 and PC2 subdomains"/>
    <property type="match status" value="3"/>
</dbReference>
<feature type="transmembrane region" description="Helical" evidence="1">
    <location>
        <begin position="333"/>
        <end position="353"/>
    </location>
</feature>
<dbReference type="EMBL" id="FMAG01000005">
    <property type="protein sequence ID" value="SCB39787.1"/>
    <property type="molecule type" value="Genomic_DNA"/>
</dbReference>
<dbReference type="AlphaFoldDB" id="A0A1C3WI92"/>
<feature type="transmembrane region" description="Helical" evidence="1">
    <location>
        <begin position="463"/>
        <end position="482"/>
    </location>
</feature>
<gene>
    <name evidence="2" type="ORF">GA0061103_5571</name>
</gene>
<dbReference type="Gene3D" id="3.30.2090.10">
    <property type="entry name" value="Multidrug efflux transporter AcrB TolC docking domain, DN and DC subdomains"/>
    <property type="match status" value="2"/>
</dbReference>
<dbReference type="PANTHER" id="PTHR32063:SF77">
    <property type="entry name" value="ACR FAMILY TRANSPORT PROTEIN"/>
    <property type="match status" value="1"/>
</dbReference>